<proteinExistence type="predicted"/>
<dbReference type="GO" id="GO:0016746">
    <property type="term" value="F:acyltransferase activity"/>
    <property type="evidence" value="ECO:0007669"/>
    <property type="project" value="InterPro"/>
</dbReference>
<name>X1LNF1_9ZZZZ</name>
<evidence type="ECO:0000313" key="1">
    <source>
        <dbReference type="EMBL" id="GAI20608.1"/>
    </source>
</evidence>
<dbReference type="EMBL" id="BARV01019841">
    <property type="protein sequence ID" value="GAI20608.1"/>
    <property type="molecule type" value="Genomic_DNA"/>
</dbReference>
<organism evidence="1">
    <name type="scientific">marine sediment metagenome</name>
    <dbReference type="NCBI Taxonomy" id="412755"/>
    <lineage>
        <taxon>unclassified sequences</taxon>
        <taxon>metagenomes</taxon>
        <taxon>ecological metagenomes</taxon>
    </lineage>
</organism>
<dbReference type="AlphaFoldDB" id="X1LNF1"/>
<sequence length="41" mass="4787">MREVVVISAVRTPIGRYCGVLRDMPVYKLPLFWTYLFAIPD</sequence>
<protein>
    <recommendedName>
        <fullName evidence="2">Thiolase N-terminal domain-containing protein</fullName>
    </recommendedName>
</protein>
<gene>
    <name evidence="1" type="ORF">S06H3_33264</name>
</gene>
<comment type="caution">
    <text evidence="1">The sequence shown here is derived from an EMBL/GenBank/DDBJ whole genome shotgun (WGS) entry which is preliminary data.</text>
</comment>
<reference evidence="1" key="1">
    <citation type="journal article" date="2014" name="Front. Microbiol.">
        <title>High frequency of phylogenetically diverse reductive dehalogenase-homologous genes in deep subseafloor sedimentary metagenomes.</title>
        <authorList>
            <person name="Kawai M."/>
            <person name="Futagami T."/>
            <person name="Toyoda A."/>
            <person name="Takaki Y."/>
            <person name="Nishi S."/>
            <person name="Hori S."/>
            <person name="Arai W."/>
            <person name="Tsubouchi T."/>
            <person name="Morono Y."/>
            <person name="Uchiyama I."/>
            <person name="Ito T."/>
            <person name="Fujiyama A."/>
            <person name="Inagaki F."/>
            <person name="Takami H."/>
        </authorList>
    </citation>
    <scope>NUCLEOTIDE SEQUENCE</scope>
    <source>
        <strain evidence="1">Expedition CK06-06</strain>
    </source>
</reference>
<dbReference type="Gene3D" id="3.40.47.10">
    <property type="match status" value="1"/>
</dbReference>
<evidence type="ECO:0008006" key="2">
    <source>
        <dbReference type="Google" id="ProtNLM"/>
    </source>
</evidence>
<dbReference type="InterPro" id="IPR016039">
    <property type="entry name" value="Thiolase-like"/>
</dbReference>
<accession>X1LNF1</accession>